<organism evidence="1 2">
    <name type="scientific">Steinernema glaseri</name>
    <dbReference type="NCBI Taxonomy" id="37863"/>
    <lineage>
        <taxon>Eukaryota</taxon>
        <taxon>Metazoa</taxon>
        <taxon>Ecdysozoa</taxon>
        <taxon>Nematoda</taxon>
        <taxon>Chromadorea</taxon>
        <taxon>Rhabditida</taxon>
        <taxon>Tylenchina</taxon>
        <taxon>Panagrolaimomorpha</taxon>
        <taxon>Strongyloidoidea</taxon>
        <taxon>Steinernematidae</taxon>
        <taxon>Steinernema</taxon>
    </lineage>
</organism>
<dbReference type="WBParaSite" id="L893_g13295.t1">
    <property type="protein sequence ID" value="L893_g13295.t1"/>
    <property type="gene ID" value="L893_g13295"/>
</dbReference>
<proteinExistence type="predicted"/>
<dbReference type="Proteomes" id="UP000095287">
    <property type="component" value="Unplaced"/>
</dbReference>
<evidence type="ECO:0000313" key="2">
    <source>
        <dbReference type="WBParaSite" id="L893_g13295.t1"/>
    </source>
</evidence>
<name>A0A1I7Y6P9_9BILA</name>
<dbReference type="AlphaFoldDB" id="A0A1I7Y6P9"/>
<accession>A0A1I7Y6P9</accession>
<sequence length="287" mass="33575">MDSISFYFAVEVVSHLKKLGDVQTLGGVWRSAALEEANSRIICSLGLSPCGRVTYYGFVCEPGGRMSFEEVKKLNPRRLRVRRITLSACCNYKIEEELLPELLSFVNRYLTYGQRLIIMDISDRHQFLLQSIYSLRNVREVVLWYRSTDSERFLLQLLRQARPEVLRLKMGWPLDTLDILTEEWAKSGIRDIYIDDTSNDFATLQQDLNSLRKIYQLWMDGFFVTRRLDAVFLLQHDLSVLDTVFGPSIGDLSSKKWCFRHSSQGTFELFAYWRSELRFPRIRILIA</sequence>
<evidence type="ECO:0000313" key="1">
    <source>
        <dbReference type="Proteomes" id="UP000095287"/>
    </source>
</evidence>
<reference evidence="2" key="1">
    <citation type="submission" date="2016-11" db="UniProtKB">
        <authorList>
            <consortium name="WormBaseParasite"/>
        </authorList>
    </citation>
    <scope>IDENTIFICATION</scope>
</reference>
<protein>
    <submittedName>
        <fullName evidence="2">FBA_2 domain-containing protein</fullName>
    </submittedName>
</protein>
<keyword evidence="1" id="KW-1185">Reference proteome</keyword>